<organism evidence="6 7">
    <name type="scientific">Candidatus Stercoripulliclostridium pullicola</name>
    <dbReference type="NCBI Taxonomy" id="2840953"/>
    <lineage>
        <taxon>Bacteria</taxon>
        <taxon>Bacillati</taxon>
        <taxon>Bacillota</taxon>
        <taxon>Clostridia</taxon>
        <taxon>Eubacteriales</taxon>
        <taxon>Candidatus Stercoripulliclostridium</taxon>
    </lineage>
</organism>
<dbReference type="PIRSF" id="PIRSF000538">
    <property type="entry name" value="GlpK"/>
    <property type="match status" value="1"/>
</dbReference>
<protein>
    <submittedName>
        <fullName evidence="6">FGGY-family carbohydrate kinase</fullName>
    </submittedName>
</protein>
<dbReference type="InterPro" id="IPR018484">
    <property type="entry name" value="FGGY_N"/>
</dbReference>
<dbReference type="Proteomes" id="UP000727857">
    <property type="component" value="Unassembled WGS sequence"/>
</dbReference>
<proteinExistence type="inferred from homology"/>
<dbReference type="InterPro" id="IPR000577">
    <property type="entry name" value="Carb_kinase_FGGY"/>
</dbReference>
<keyword evidence="3 6" id="KW-0418">Kinase</keyword>
<evidence type="ECO:0000256" key="2">
    <source>
        <dbReference type="ARBA" id="ARBA00022679"/>
    </source>
</evidence>
<dbReference type="AlphaFoldDB" id="A0A940DGD0"/>
<dbReference type="SUPFAM" id="SSF53067">
    <property type="entry name" value="Actin-like ATPase domain"/>
    <property type="match status" value="2"/>
</dbReference>
<reference evidence="6" key="1">
    <citation type="submission" date="2020-10" db="EMBL/GenBank/DDBJ databases">
        <authorList>
            <person name="Gilroy R."/>
        </authorList>
    </citation>
    <scope>NUCLEOTIDE SEQUENCE</scope>
    <source>
        <strain evidence="6">517</strain>
    </source>
</reference>
<evidence type="ECO:0000256" key="1">
    <source>
        <dbReference type="ARBA" id="ARBA00009156"/>
    </source>
</evidence>
<dbReference type="InterPro" id="IPR018485">
    <property type="entry name" value="FGGY_C"/>
</dbReference>
<dbReference type="CDD" id="cd07779">
    <property type="entry name" value="ASKHA_NBD_FGGY_YgcE-like"/>
    <property type="match status" value="1"/>
</dbReference>
<dbReference type="InterPro" id="IPR050406">
    <property type="entry name" value="FGGY_Carb_Kinase"/>
</dbReference>
<dbReference type="Gene3D" id="3.30.420.40">
    <property type="match status" value="2"/>
</dbReference>
<sequence>MKPAVLALDCGTQSIRAMLFDADGNLIDKVKETYEPYFSIKEGYCEQHVELYWEKLCSATRKLKANNRWVWGTVKGVTVTTMRDVGICVDKDMKPLRPAVLWLDRREADVGYDRLPLKSRLAFAVAGMKETVEKTVTECKCLWIQQNEPEIWKKTYKYLQYSTYLTYRLCGEIVDSVAAMIGHIPFDYKHKRWMGAKHIQRPCFADFPEDKLFPLAEPGTVLGKITAECARETGIPEGLPLIASGSDKGCETLGTGAVYRDTAAISFGTTATVQFTTRKYREPEKFLPAYPAVYPEMFNPETIVYRGYWMLTWFVNEFVKRTGGSAEAEHEFDKKLPAVPPGSDGLIVEPYWSPSLKRTEACGAMLGFTEKHTAYHIYRAIIEGINFALMEGLDRMEKRAHTRIMKLTVSGGGAQSDEVCQIAADMFGRPVQRVQTYETSGLGAAICAFVGLGVYSDYDEAIRNMVRVTRVFKPDKNNHRKYLTIYRKVYKPVYKRVKPINKTIKKLKKGDIYV</sequence>
<dbReference type="Pfam" id="PF00370">
    <property type="entry name" value="FGGY_N"/>
    <property type="match status" value="1"/>
</dbReference>
<dbReference type="GO" id="GO:0016301">
    <property type="term" value="F:kinase activity"/>
    <property type="evidence" value="ECO:0007669"/>
    <property type="project" value="UniProtKB-KW"/>
</dbReference>
<evidence type="ECO:0000313" key="6">
    <source>
        <dbReference type="EMBL" id="MBO8423693.1"/>
    </source>
</evidence>
<keyword evidence="2" id="KW-0808">Transferase</keyword>
<evidence type="ECO:0000256" key="3">
    <source>
        <dbReference type="ARBA" id="ARBA00022777"/>
    </source>
</evidence>
<dbReference type="PANTHER" id="PTHR43095">
    <property type="entry name" value="SUGAR KINASE"/>
    <property type="match status" value="1"/>
</dbReference>
<accession>A0A940DGD0</accession>
<dbReference type="PANTHER" id="PTHR43095:SF5">
    <property type="entry name" value="XYLULOSE KINASE"/>
    <property type="match status" value="1"/>
</dbReference>
<comment type="similarity">
    <text evidence="1">Belongs to the FGGY kinase family.</text>
</comment>
<dbReference type="InterPro" id="IPR043129">
    <property type="entry name" value="ATPase_NBD"/>
</dbReference>
<reference evidence="6" key="2">
    <citation type="journal article" date="2021" name="PeerJ">
        <title>Extensive microbial diversity within the chicken gut microbiome revealed by metagenomics and culture.</title>
        <authorList>
            <person name="Gilroy R."/>
            <person name="Ravi A."/>
            <person name="Getino M."/>
            <person name="Pursley I."/>
            <person name="Horton D.L."/>
            <person name="Alikhan N.F."/>
            <person name="Baker D."/>
            <person name="Gharbi K."/>
            <person name="Hall N."/>
            <person name="Watson M."/>
            <person name="Adriaenssens E.M."/>
            <person name="Foster-Nyarko E."/>
            <person name="Jarju S."/>
            <person name="Secka A."/>
            <person name="Antonio M."/>
            <person name="Oren A."/>
            <person name="Chaudhuri R.R."/>
            <person name="La Ragione R."/>
            <person name="Hildebrand F."/>
            <person name="Pallen M.J."/>
        </authorList>
    </citation>
    <scope>NUCLEOTIDE SEQUENCE</scope>
    <source>
        <strain evidence="6">517</strain>
    </source>
</reference>
<feature type="domain" description="Carbohydrate kinase FGGY N-terminal" evidence="4">
    <location>
        <begin position="5"/>
        <end position="253"/>
    </location>
</feature>
<feature type="domain" description="Carbohydrate kinase FGGY C-terminal" evidence="5">
    <location>
        <begin position="263"/>
        <end position="451"/>
    </location>
</feature>
<evidence type="ECO:0000259" key="4">
    <source>
        <dbReference type="Pfam" id="PF00370"/>
    </source>
</evidence>
<evidence type="ECO:0000313" key="7">
    <source>
        <dbReference type="Proteomes" id="UP000727857"/>
    </source>
</evidence>
<gene>
    <name evidence="6" type="ORF">IAB16_01530</name>
</gene>
<dbReference type="EMBL" id="JADINF010000038">
    <property type="protein sequence ID" value="MBO8423693.1"/>
    <property type="molecule type" value="Genomic_DNA"/>
</dbReference>
<name>A0A940DGD0_9FIRM</name>
<evidence type="ECO:0000259" key="5">
    <source>
        <dbReference type="Pfam" id="PF02782"/>
    </source>
</evidence>
<dbReference type="GO" id="GO:0005975">
    <property type="term" value="P:carbohydrate metabolic process"/>
    <property type="evidence" value="ECO:0007669"/>
    <property type="project" value="InterPro"/>
</dbReference>
<comment type="caution">
    <text evidence="6">The sequence shown here is derived from an EMBL/GenBank/DDBJ whole genome shotgun (WGS) entry which is preliminary data.</text>
</comment>
<dbReference type="Pfam" id="PF02782">
    <property type="entry name" value="FGGY_C"/>
    <property type="match status" value="1"/>
</dbReference>